<gene>
    <name evidence="4" type="ORF">FYJ50_08680</name>
</gene>
<evidence type="ECO:0000256" key="1">
    <source>
        <dbReference type="ARBA" id="ARBA00006068"/>
    </source>
</evidence>
<dbReference type="Pfam" id="PF03816">
    <property type="entry name" value="LytR_cpsA_psr"/>
    <property type="match status" value="1"/>
</dbReference>
<dbReference type="Proteomes" id="UP000470082">
    <property type="component" value="Unassembled WGS sequence"/>
</dbReference>
<feature type="transmembrane region" description="Helical" evidence="2">
    <location>
        <begin position="57"/>
        <end position="77"/>
    </location>
</feature>
<dbReference type="RefSeq" id="WP_154461119.1">
    <property type="nucleotide sequence ID" value="NZ_VUMM01000022.1"/>
</dbReference>
<keyword evidence="5" id="KW-1185">Reference proteome</keyword>
<feature type="transmembrane region" description="Helical" evidence="2">
    <location>
        <begin position="5"/>
        <end position="23"/>
    </location>
</feature>
<comment type="similarity">
    <text evidence="1">Belongs to the LytR/CpsA/Psr (LCP) family.</text>
</comment>
<dbReference type="Gene3D" id="3.40.190.10">
    <property type="entry name" value="Periplasmic binding protein-like II"/>
    <property type="match status" value="1"/>
</dbReference>
<keyword evidence="2" id="KW-0472">Membrane</keyword>
<dbReference type="Gene3D" id="3.40.630.190">
    <property type="entry name" value="LCP protein"/>
    <property type="match status" value="1"/>
</dbReference>
<evidence type="ECO:0000256" key="2">
    <source>
        <dbReference type="SAM" id="Phobius"/>
    </source>
</evidence>
<feature type="transmembrane region" description="Helical" evidence="2">
    <location>
        <begin position="29"/>
        <end position="50"/>
    </location>
</feature>
<dbReference type="NCBIfam" id="TIGR00350">
    <property type="entry name" value="lytR_cpsA_psr"/>
    <property type="match status" value="1"/>
</dbReference>
<dbReference type="PANTHER" id="PTHR33392">
    <property type="entry name" value="POLYISOPRENYL-TEICHOIC ACID--PEPTIDOGLYCAN TEICHOIC ACID TRANSFERASE TAGU"/>
    <property type="match status" value="1"/>
</dbReference>
<dbReference type="EMBL" id="VUMM01000022">
    <property type="protein sequence ID" value="MSS02160.1"/>
    <property type="molecule type" value="Genomic_DNA"/>
</dbReference>
<dbReference type="AlphaFoldDB" id="A0A7X2N498"/>
<evidence type="ECO:0000313" key="5">
    <source>
        <dbReference type="Proteomes" id="UP000470082"/>
    </source>
</evidence>
<keyword evidence="2" id="KW-0812">Transmembrane</keyword>
<sequence length="480" mass="54852">MKKNYFIFGFTILSIFYFIFKLIQMNVLPYIYIGAFIGLFIVFLFLIYFIYKKKHTFICMILCIMISIVSLLGGFYIHRTIQTLSKISDSNTKKKKVLSIYSLKNSKIQKEEDLKNCTIGILAINEEKSKECLDSLNCDTQYVVYSSSENMINDFKEGLLDCICIDSMYLEIVEENSEMENFEKEIQEVYRYTYYVQQSNTVSSVDVIKEPFTVLISGIDTRTGTFEDSDSRSDVNLVVCINPGTHQIFLLSIPRDYYVKTVCDASDGCANGEMDKLTHTGWHGISTTEKTIENLLGIEINYNVLVNFQTIVTLVDLLDGVDVYSPYNVELSGSFHSCSVVEGKNHLNGECALAYARERYAYVDGDRQRGKNQMELVKGIIEKCLSTDLLNHFTDILNIMEDLFQTNMETSQILSFVKEQINHPSNWSIDTYSLNGTGDTAYAYELGDYAYVMIPDESTIQNAKEDIEAIYKGEDIPYIN</sequence>
<evidence type="ECO:0000259" key="3">
    <source>
        <dbReference type="Pfam" id="PF03816"/>
    </source>
</evidence>
<feature type="domain" description="Cell envelope-related transcriptional attenuator" evidence="3">
    <location>
        <begin position="232"/>
        <end position="384"/>
    </location>
</feature>
<name>A0A7X2N498_9FIRM</name>
<comment type="caution">
    <text evidence="4">The sequence shown here is derived from an EMBL/GenBank/DDBJ whole genome shotgun (WGS) entry which is preliminary data.</text>
</comment>
<accession>A0A7X2N498</accession>
<protein>
    <recommendedName>
        <fullName evidence="3">Cell envelope-related transcriptional attenuator domain-containing protein</fullName>
    </recommendedName>
</protein>
<dbReference type="InterPro" id="IPR004474">
    <property type="entry name" value="LytR_CpsA_psr"/>
</dbReference>
<proteinExistence type="inferred from homology"/>
<keyword evidence="2" id="KW-1133">Transmembrane helix</keyword>
<organism evidence="4 5">
    <name type="scientific">Floccifex porci</name>
    <dbReference type="NCBI Taxonomy" id="2606629"/>
    <lineage>
        <taxon>Bacteria</taxon>
        <taxon>Bacillati</taxon>
        <taxon>Bacillota</taxon>
        <taxon>Erysipelotrichia</taxon>
        <taxon>Erysipelotrichales</taxon>
        <taxon>Erysipelotrichaceae</taxon>
        <taxon>Floccifex</taxon>
    </lineage>
</organism>
<evidence type="ECO:0000313" key="4">
    <source>
        <dbReference type="EMBL" id="MSS02160.1"/>
    </source>
</evidence>
<dbReference type="PANTHER" id="PTHR33392:SF6">
    <property type="entry name" value="POLYISOPRENYL-TEICHOIC ACID--PEPTIDOGLYCAN TEICHOIC ACID TRANSFERASE TAGU"/>
    <property type="match status" value="1"/>
</dbReference>
<reference evidence="4 5" key="1">
    <citation type="submission" date="2019-08" db="EMBL/GenBank/DDBJ databases">
        <title>In-depth cultivation of the pig gut microbiome towards novel bacterial diversity and tailored functional studies.</title>
        <authorList>
            <person name="Wylensek D."/>
            <person name="Hitch T.C.A."/>
            <person name="Clavel T."/>
        </authorList>
    </citation>
    <scope>NUCLEOTIDE SEQUENCE [LARGE SCALE GENOMIC DNA]</scope>
    <source>
        <strain evidence="4 5">LKV-178-WT-2G</strain>
    </source>
</reference>
<dbReference type="InterPro" id="IPR050922">
    <property type="entry name" value="LytR/CpsA/Psr_CW_biosynth"/>
</dbReference>